<dbReference type="GO" id="GO:0016020">
    <property type="term" value="C:membrane"/>
    <property type="evidence" value="ECO:0007669"/>
    <property type="project" value="UniProtKB-SubCell"/>
</dbReference>
<evidence type="ECO:0000256" key="1">
    <source>
        <dbReference type="ARBA" id="ARBA00004141"/>
    </source>
</evidence>
<accession>A0A7M7H1M0</accession>
<dbReference type="EnsemblMetazoa" id="XM_008203588">
    <property type="protein sequence ID" value="XP_008201810"/>
    <property type="gene ID" value="LOC100122410"/>
</dbReference>
<dbReference type="GO" id="GO:0061355">
    <property type="term" value="P:Wnt protein secretion"/>
    <property type="evidence" value="ECO:0007669"/>
    <property type="project" value="TreeGrafter"/>
</dbReference>
<feature type="transmembrane region" description="Helical" evidence="12">
    <location>
        <begin position="51"/>
        <end position="69"/>
    </location>
</feature>
<dbReference type="GO" id="GO:1990698">
    <property type="term" value="F:palmitoleoyltransferase activity"/>
    <property type="evidence" value="ECO:0007669"/>
    <property type="project" value="UniProtKB-EC"/>
</dbReference>
<sequence>MDSIPMYDDDNECGDQCFTENTDDLDYEYPPEQETLVELYNYCISPTLYDTFWYLVPLIVASSICNIAARISHIPHKVFHCITASTGIYLVWHYAYECFYLLILFILLFYLYLHLPKDLRRGTKVFIPSLVLILFCEFFMKPKEWNKVRGVIMIAVMKASSVAVDKSELDTPTNFYEYAGYMFCSVTVLFGPWTTFENYVNLYNKTKWKFWWIFVAVGYMLVAFVCLCVSNCWTNWILSDSGGRWMVAFRDALGFRTSHYFICFIASSIMLTGGFPLSQTVITKPLEIEVPRSLVQVVISWNIPMHNWLKTYVFRPGCKQLGRFGAIIMTYVASSLLHGLNFQLAAVLLSLGFYTYIEYQLRKLLANVFDACIASKQCSLHKCEHSRTSMNCYWVTLVNATFGCLTMFHLSYLGLMFDTSDTQETGYSYSHTIEKWSQLGFASHWVAFATYCAYYLIR</sequence>
<evidence type="ECO:0000256" key="9">
    <source>
        <dbReference type="ARBA" id="ARBA00038867"/>
    </source>
</evidence>
<evidence type="ECO:0000256" key="2">
    <source>
        <dbReference type="ARBA" id="ARBA00022679"/>
    </source>
</evidence>
<dbReference type="AlphaFoldDB" id="A0A7M7H1M0"/>
<evidence type="ECO:0000256" key="7">
    <source>
        <dbReference type="ARBA" id="ARBA00023315"/>
    </source>
</evidence>
<feature type="transmembrane region" description="Helical" evidence="12">
    <location>
        <begin position="436"/>
        <end position="457"/>
    </location>
</feature>
<keyword evidence="4 12" id="KW-0812">Transmembrane</keyword>
<reference evidence="13" key="1">
    <citation type="submission" date="2021-01" db="UniProtKB">
        <authorList>
            <consortium name="EnsemblMetazoa"/>
        </authorList>
    </citation>
    <scope>IDENTIFICATION</scope>
</reference>
<evidence type="ECO:0000313" key="14">
    <source>
        <dbReference type="Proteomes" id="UP000002358"/>
    </source>
</evidence>
<keyword evidence="5 12" id="KW-1133">Transmembrane helix</keyword>
<dbReference type="EC" id="2.3.1.250" evidence="9"/>
<keyword evidence="3" id="KW-0879">Wnt signaling pathway</keyword>
<dbReference type="Proteomes" id="UP000002358">
    <property type="component" value="Chromosome 5"/>
</dbReference>
<feature type="transmembrane region" description="Helical" evidence="12">
    <location>
        <begin position="175"/>
        <end position="193"/>
    </location>
</feature>
<dbReference type="GO" id="GO:0005783">
    <property type="term" value="C:endoplasmic reticulum"/>
    <property type="evidence" value="ECO:0007669"/>
    <property type="project" value="TreeGrafter"/>
</dbReference>
<feature type="transmembrane region" description="Helical" evidence="12">
    <location>
        <begin position="340"/>
        <end position="357"/>
    </location>
</feature>
<dbReference type="InterPro" id="IPR004299">
    <property type="entry name" value="MBOAT_fam"/>
</dbReference>
<feature type="transmembrane region" description="Helical" evidence="12">
    <location>
        <begin position="90"/>
        <end position="113"/>
    </location>
</feature>
<evidence type="ECO:0000313" key="13">
    <source>
        <dbReference type="EnsemblMetazoa" id="XP_008201810"/>
    </source>
</evidence>
<evidence type="ECO:0000256" key="4">
    <source>
        <dbReference type="ARBA" id="ARBA00022692"/>
    </source>
</evidence>
<gene>
    <name evidence="13" type="primary">100122410</name>
</gene>
<dbReference type="InParanoid" id="A0A7M7H1M0"/>
<dbReference type="EnsemblMetazoa" id="XM_008203589">
    <property type="protein sequence ID" value="XP_008201811"/>
    <property type="gene ID" value="LOC100122410"/>
</dbReference>
<evidence type="ECO:0000256" key="8">
    <source>
        <dbReference type="ARBA" id="ARBA00038269"/>
    </source>
</evidence>
<evidence type="ECO:0000256" key="5">
    <source>
        <dbReference type="ARBA" id="ARBA00022989"/>
    </source>
</evidence>
<dbReference type="Pfam" id="PF03062">
    <property type="entry name" value="MBOAT"/>
    <property type="match status" value="1"/>
</dbReference>
<dbReference type="PANTHER" id="PTHR13906:SF12">
    <property type="entry name" value="PROTEIN-SERINE O-PALMITOLEOYLTRANSFERASE PORCUPINE"/>
    <property type="match status" value="1"/>
</dbReference>
<keyword evidence="14" id="KW-1185">Reference proteome</keyword>
<organism evidence="13 14">
    <name type="scientific">Nasonia vitripennis</name>
    <name type="common">Parasitic wasp</name>
    <dbReference type="NCBI Taxonomy" id="7425"/>
    <lineage>
        <taxon>Eukaryota</taxon>
        <taxon>Metazoa</taxon>
        <taxon>Ecdysozoa</taxon>
        <taxon>Arthropoda</taxon>
        <taxon>Hexapoda</taxon>
        <taxon>Insecta</taxon>
        <taxon>Pterygota</taxon>
        <taxon>Neoptera</taxon>
        <taxon>Endopterygota</taxon>
        <taxon>Hymenoptera</taxon>
        <taxon>Apocrita</taxon>
        <taxon>Proctotrupomorpha</taxon>
        <taxon>Chalcidoidea</taxon>
        <taxon>Pteromalidae</taxon>
        <taxon>Pteromalinae</taxon>
        <taxon>Nasonia</taxon>
    </lineage>
</organism>
<proteinExistence type="inferred from homology"/>
<protein>
    <recommendedName>
        <fullName evidence="10">Protein-serine O-palmitoleoyltransferase porcupine</fullName>
        <ecNumber evidence="9">2.3.1.250</ecNumber>
    </recommendedName>
</protein>
<dbReference type="GO" id="GO:0030258">
    <property type="term" value="P:lipid modification"/>
    <property type="evidence" value="ECO:0007669"/>
    <property type="project" value="TreeGrafter"/>
</dbReference>
<dbReference type="InterPro" id="IPR049941">
    <property type="entry name" value="LPLAT_7/PORCN-like"/>
</dbReference>
<keyword evidence="2" id="KW-0808">Transferase</keyword>
<dbReference type="FunCoup" id="A0A7M7H1M0">
    <property type="interactions" value="395"/>
</dbReference>
<comment type="similarity">
    <text evidence="8">Belongs to the membrane-bound acyltransferase family. Porcupine subfamily.</text>
</comment>
<dbReference type="GO" id="GO:0016055">
    <property type="term" value="P:Wnt signaling pathway"/>
    <property type="evidence" value="ECO:0007669"/>
    <property type="project" value="UniProtKB-KW"/>
</dbReference>
<comment type="subcellular location">
    <subcellularLocation>
        <location evidence="1">Membrane</location>
        <topology evidence="1">Multi-pass membrane protein</topology>
    </subcellularLocation>
</comment>
<evidence type="ECO:0000256" key="10">
    <source>
        <dbReference type="ARBA" id="ARBA00040371"/>
    </source>
</evidence>
<evidence type="ECO:0000256" key="3">
    <source>
        <dbReference type="ARBA" id="ARBA00022687"/>
    </source>
</evidence>
<dbReference type="SMR" id="A0A7M7H1M0"/>
<dbReference type="OrthoDB" id="5968863at2759"/>
<feature type="transmembrane region" description="Helical" evidence="12">
    <location>
        <begin position="392"/>
        <end position="416"/>
    </location>
</feature>
<keyword evidence="7" id="KW-0012">Acyltransferase</keyword>
<dbReference type="OMA" id="WRQRSDW"/>
<evidence type="ECO:0000256" key="12">
    <source>
        <dbReference type="SAM" id="Phobius"/>
    </source>
</evidence>
<comment type="catalytic activity">
    <reaction evidence="11">
        <text>[Wnt protein]-L-serine + (9Z)-hexadecenoyl-CoA = [Wnt protein]-O-(9Z)-hexadecenoyl-L-serine + CoA</text>
        <dbReference type="Rhea" id="RHEA:45336"/>
        <dbReference type="Rhea" id="RHEA-COMP:11170"/>
        <dbReference type="Rhea" id="RHEA-COMP:11171"/>
        <dbReference type="ChEBI" id="CHEBI:29999"/>
        <dbReference type="ChEBI" id="CHEBI:57287"/>
        <dbReference type="ChEBI" id="CHEBI:61540"/>
        <dbReference type="ChEBI" id="CHEBI:85189"/>
        <dbReference type="EC" id="2.3.1.250"/>
    </reaction>
</comment>
<feature type="transmembrane region" description="Helical" evidence="12">
    <location>
        <begin position="213"/>
        <end position="238"/>
    </location>
</feature>
<evidence type="ECO:0000256" key="11">
    <source>
        <dbReference type="ARBA" id="ARBA00047978"/>
    </source>
</evidence>
<dbReference type="PANTHER" id="PTHR13906">
    <property type="entry name" value="PORCUPINE"/>
    <property type="match status" value="1"/>
</dbReference>
<dbReference type="EnsemblMetazoa" id="XM_032600411">
    <property type="protein sequence ID" value="XP_032456302"/>
    <property type="gene ID" value="LOC100122410"/>
</dbReference>
<feature type="transmembrane region" description="Helical" evidence="12">
    <location>
        <begin position="259"/>
        <end position="277"/>
    </location>
</feature>
<dbReference type="GO" id="GO:0017147">
    <property type="term" value="F:Wnt-protein binding"/>
    <property type="evidence" value="ECO:0007669"/>
    <property type="project" value="TreeGrafter"/>
</dbReference>
<dbReference type="KEGG" id="nvi:100122410"/>
<evidence type="ECO:0000256" key="6">
    <source>
        <dbReference type="ARBA" id="ARBA00023136"/>
    </source>
</evidence>
<name>A0A7M7H1M0_NASVI</name>
<keyword evidence="6 12" id="KW-0472">Membrane</keyword>